<dbReference type="CDD" id="cd20264">
    <property type="entry name" value="Complex1_LYR_LYRM4"/>
    <property type="match status" value="1"/>
</dbReference>
<proteinExistence type="inferred from homology"/>
<evidence type="ECO:0000313" key="5">
    <source>
        <dbReference type="Proteomes" id="UP000036947"/>
    </source>
</evidence>
<evidence type="ECO:0000256" key="2">
    <source>
        <dbReference type="SAM" id="MobiDB-lite"/>
    </source>
</evidence>
<accession>A0A0L0N563</accession>
<evidence type="ECO:0000256" key="1">
    <source>
        <dbReference type="ARBA" id="ARBA00009508"/>
    </source>
</evidence>
<sequence length="177" mass="20223">MSAVGTLKGDMPQQVRSLARASPRAPTTSPCLACRREQDVSRLAGAMRRRERSRRLREASVKWILADGHATQYRQLLRQSEQFTAYNFREYAKRRTRDAFREHKGVQDPREIQELVQKGLKELQVLKFYQMDRLVVEGGISVRGGTSVDTRLSDTLTRPKGRESGKAGQVVRQKEHG</sequence>
<dbReference type="PANTHER" id="PTHR13166">
    <property type="entry name" value="PROTEIN C6ORF149"/>
    <property type="match status" value="1"/>
</dbReference>
<feature type="region of interest" description="Disordered" evidence="2">
    <location>
        <begin position="147"/>
        <end position="177"/>
    </location>
</feature>
<comment type="caution">
    <text evidence="4">The sequence shown here is derived from an EMBL/GenBank/DDBJ whole genome shotgun (WGS) entry which is preliminary data.</text>
</comment>
<evidence type="ECO:0000259" key="3">
    <source>
        <dbReference type="Pfam" id="PF05347"/>
    </source>
</evidence>
<organism evidence="4 5">
    <name type="scientific">Tolypocladium ophioglossoides (strain CBS 100239)</name>
    <name type="common">Snaketongue truffleclub</name>
    <name type="synonym">Elaphocordyceps ophioglossoides</name>
    <dbReference type="NCBI Taxonomy" id="1163406"/>
    <lineage>
        <taxon>Eukaryota</taxon>
        <taxon>Fungi</taxon>
        <taxon>Dikarya</taxon>
        <taxon>Ascomycota</taxon>
        <taxon>Pezizomycotina</taxon>
        <taxon>Sordariomycetes</taxon>
        <taxon>Hypocreomycetidae</taxon>
        <taxon>Hypocreales</taxon>
        <taxon>Ophiocordycipitaceae</taxon>
        <taxon>Tolypocladium</taxon>
    </lineage>
</organism>
<dbReference type="GO" id="GO:0016226">
    <property type="term" value="P:iron-sulfur cluster assembly"/>
    <property type="evidence" value="ECO:0007669"/>
    <property type="project" value="InterPro"/>
</dbReference>
<dbReference type="Proteomes" id="UP000036947">
    <property type="component" value="Unassembled WGS sequence"/>
</dbReference>
<name>A0A0L0N563_TOLOC</name>
<comment type="similarity">
    <text evidence="1">Belongs to the complex I LYR family.</text>
</comment>
<dbReference type="OrthoDB" id="275715at2759"/>
<keyword evidence="5" id="KW-1185">Reference proteome</keyword>
<protein>
    <submittedName>
        <fullName evidence="4">LYR motif-containing protein 4</fullName>
    </submittedName>
</protein>
<dbReference type="InterPro" id="IPR045297">
    <property type="entry name" value="Complex1_LYR_LYRM4"/>
</dbReference>
<gene>
    <name evidence="4" type="ORF">TOPH_06210</name>
</gene>
<dbReference type="InterPro" id="IPR008011">
    <property type="entry name" value="Complex1_LYR_dom"/>
</dbReference>
<dbReference type="GO" id="GO:0005739">
    <property type="term" value="C:mitochondrion"/>
    <property type="evidence" value="ECO:0007669"/>
    <property type="project" value="TreeGrafter"/>
</dbReference>
<feature type="domain" description="Complex 1 LYR protein" evidence="3">
    <location>
        <begin position="73"/>
        <end position="125"/>
    </location>
</feature>
<dbReference type="EMBL" id="LFRF01000020">
    <property type="protein sequence ID" value="KND89149.1"/>
    <property type="molecule type" value="Genomic_DNA"/>
</dbReference>
<dbReference type="Pfam" id="PF05347">
    <property type="entry name" value="Complex1_LYR"/>
    <property type="match status" value="1"/>
</dbReference>
<dbReference type="STRING" id="1163406.A0A0L0N563"/>
<reference evidence="4 5" key="1">
    <citation type="journal article" date="2015" name="BMC Genomics">
        <title>The genome of the truffle-parasite Tolypocladium ophioglossoides and the evolution of antifungal peptaibiotics.</title>
        <authorList>
            <person name="Quandt C.A."/>
            <person name="Bushley K.E."/>
            <person name="Spatafora J.W."/>
        </authorList>
    </citation>
    <scope>NUCLEOTIDE SEQUENCE [LARGE SCALE GENOMIC DNA]</scope>
    <source>
        <strain evidence="4 5">CBS 100239</strain>
    </source>
</reference>
<evidence type="ECO:0000313" key="4">
    <source>
        <dbReference type="EMBL" id="KND89149.1"/>
    </source>
</evidence>
<dbReference type="GO" id="GO:1990221">
    <property type="term" value="C:L-cysteine desulfurase complex"/>
    <property type="evidence" value="ECO:0007669"/>
    <property type="project" value="TreeGrafter"/>
</dbReference>
<dbReference type="AlphaFoldDB" id="A0A0L0N563"/>
<feature type="compositionally biased region" description="Polar residues" evidence="2">
    <location>
        <begin position="147"/>
        <end position="156"/>
    </location>
</feature>
<dbReference type="PANTHER" id="PTHR13166:SF7">
    <property type="entry name" value="LYR MOTIF-CONTAINING PROTEIN 4"/>
    <property type="match status" value="1"/>
</dbReference>
<dbReference type="InterPro" id="IPR051522">
    <property type="entry name" value="ISC_assembly_LYR"/>
</dbReference>
<feature type="region of interest" description="Disordered" evidence="2">
    <location>
        <begin position="1"/>
        <end position="30"/>
    </location>
</feature>